<evidence type="ECO:0000313" key="4">
    <source>
        <dbReference type="Proteomes" id="UP000054564"/>
    </source>
</evidence>
<evidence type="ECO:0000313" key="3">
    <source>
        <dbReference type="EMBL" id="KNE90136.1"/>
    </source>
</evidence>
<sequence length="102" mass="11676">MEIAFSSIFGRISPLFSQQFEVQILMLGLGLPFYPWKHINREIIREVGSTIPTMGFNVETGQYKNIKFQVVVGPRRTDVNLTLLEVLLCEYSGRDLRGGLQR</sequence>
<keyword evidence="1" id="KW-0547">Nucleotide-binding</keyword>
<dbReference type="EMBL" id="AJIL01000274">
    <property type="protein sequence ID" value="KNE90136.1"/>
    <property type="molecule type" value="Genomic_DNA"/>
</dbReference>
<gene>
    <name evidence="3" type="ORF">PSTG_16410</name>
</gene>
<organism evidence="3 4">
    <name type="scientific">Puccinia striiformis f. sp. tritici PST-78</name>
    <dbReference type="NCBI Taxonomy" id="1165861"/>
    <lineage>
        <taxon>Eukaryota</taxon>
        <taxon>Fungi</taxon>
        <taxon>Dikarya</taxon>
        <taxon>Basidiomycota</taxon>
        <taxon>Pucciniomycotina</taxon>
        <taxon>Pucciniomycetes</taxon>
        <taxon>Pucciniales</taxon>
        <taxon>Pucciniaceae</taxon>
        <taxon>Puccinia</taxon>
    </lineage>
</organism>
<reference evidence="4" key="1">
    <citation type="submission" date="2014-03" db="EMBL/GenBank/DDBJ databases">
        <title>The Genome Sequence of Puccinia striiformis f. sp. tritici PST-78.</title>
        <authorList>
            <consortium name="The Broad Institute Genome Sequencing Platform"/>
            <person name="Cuomo C."/>
            <person name="Hulbert S."/>
            <person name="Chen X."/>
            <person name="Walker B."/>
            <person name="Young S.K."/>
            <person name="Zeng Q."/>
            <person name="Gargeya S."/>
            <person name="Fitzgerald M."/>
            <person name="Haas B."/>
            <person name="Abouelleil A."/>
            <person name="Alvarado L."/>
            <person name="Arachchi H.M."/>
            <person name="Berlin A.M."/>
            <person name="Chapman S.B."/>
            <person name="Goldberg J."/>
            <person name="Griggs A."/>
            <person name="Gujja S."/>
            <person name="Hansen M."/>
            <person name="Howarth C."/>
            <person name="Imamovic A."/>
            <person name="Larimer J."/>
            <person name="McCowan C."/>
            <person name="Montmayeur A."/>
            <person name="Murphy C."/>
            <person name="Neiman D."/>
            <person name="Pearson M."/>
            <person name="Priest M."/>
            <person name="Roberts A."/>
            <person name="Saif S."/>
            <person name="Shea T."/>
            <person name="Sisk P."/>
            <person name="Sykes S."/>
            <person name="Wortman J."/>
            <person name="Nusbaum C."/>
            <person name="Birren B."/>
        </authorList>
    </citation>
    <scope>NUCLEOTIDE SEQUENCE [LARGE SCALE GENOMIC DNA]</scope>
    <source>
        <strain evidence="4">race PST-78</strain>
    </source>
</reference>
<dbReference type="InterPro" id="IPR006689">
    <property type="entry name" value="Small_GTPase_ARF/SAR"/>
</dbReference>
<keyword evidence="2" id="KW-0342">GTP-binding</keyword>
<evidence type="ECO:0000256" key="2">
    <source>
        <dbReference type="ARBA" id="ARBA00023134"/>
    </source>
</evidence>
<dbReference type="GO" id="GO:0003924">
    <property type="term" value="F:GTPase activity"/>
    <property type="evidence" value="ECO:0007669"/>
    <property type="project" value="InterPro"/>
</dbReference>
<comment type="caution">
    <text evidence="3">The sequence shown here is derived from an EMBL/GenBank/DDBJ whole genome shotgun (WGS) entry which is preliminary data.</text>
</comment>
<dbReference type="Pfam" id="PF00025">
    <property type="entry name" value="Arf"/>
    <property type="match status" value="1"/>
</dbReference>
<dbReference type="Proteomes" id="UP000054564">
    <property type="component" value="Unassembled WGS sequence"/>
</dbReference>
<accession>A0A0L0UT88</accession>
<dbReference type="AlphaFoldDB" id="A0A0L0UT88"/>
<keyword evidence="4" id="KW-1185">Reference proteome</keyword>
<name>A0A0L0UT88_9BASI</name>
<dbReference type="STRING" id="1165861.A0A0L0UT88"/>
<proteinExistence type="predicted"/>
<evidence type="ECO:0000256" key="1">
    <source>
        <dbReference type="ARBA" id="ARBA00022741"/>
    </source>
</evidence>
<dbReference type="GO" id="GO:0005525">
    <property type="term" value="F:GTP binding"/>
    <property type="evidence" value="ECO:0007669"/>
    <property type="project" value="UniProtKB-KW"/>
</dbReference>
<protein>
    <submittedName>
        <fullName evidence="3">Uncharacterized protein</fullName>
    </submittedName>
</protein>